<sequence length="147" mass="16734">MGQVQTVIPQIPEVKLPICVIANNLTVLKVLNKMKIDVGDYYMEPPEELQSTISKEDGYTDFTAKQIDEISANFIYSSFFSSGPGKKESLQPYGVEVCRFLYRISNVQHCKSFVFFMHMASCEEFNKDILSNVLKLLEDWSFGPLSD</sequence>
<organism evidence="1 2">
    <name type="scientific">Caerostris extrusa</name>
    <name type="common">Bark spider</name>
    <name type="synonym">Caerostris bankana</name>
    <dbReference type="NCBI Taxonomy" id="172846"/>
    <lineage>
        <taxon>Eukaryota</taxon>
        <taxon>Metazoa</taxon>
        <taxon>Ecdysozoa</taxon>
        <taxon>Arthropoda</taxon>
        <taxon>Chelicerata</taxon>
        <taxon>Arachnida</taxon>
        <taxon>Araneae</taxon>
        <taxon>Araneomorphae</taxon>
        <taxon>Entelegynae</taxon>
        <taxon>Araneoidea</taxon>
        <taxon>Araneidae</taxon>
        <taxon>Caerostris</taxon>
    </lineage>
</organism>
<protein>
    <submittedName>
        <fullName evidence="1">Uncharacterized protein</fullName>
    </submittedName>
</protein>
<keyword evidence="2" id="KW-1185">Reference proteome</keyword>
<name>A0AAV4UNP0_CAEEX</name>
<evidence type="ECO:0000313" key="1">
    <source>
        <dbReference type="EMBL" id="GIY59466.1"/>
    </source>
</evidence>
<comment type="caution">
    <text evidence="1">The sequence shown here is derived from an EMBL/GenBank/DDBJ whole genome shotgun (WGS) entry which is preliminary data.</text>
</comment>
<dbReference type="AlphaFoldDB" id="A0AAV4UNP0"/>
<dbReference type="EMBL" id="BPLR01013208">
    <property type="protein sequence ID" value="GIY59466.1"/>
    <property type="molecule type" value="Genomic_DNA"/>
</dbReference>
<proteinExistence type="predicted"/>
<evidence type="ECO:0000313" key="2">
    <source>
        <dbReference type="Proteomes" id="UP001054945"/>
    </source>
</evidence>
<reference evidence="1 2" key="1">
    <citation type="submission" date="2021-06" db="EMBL/GenBank/DDBJ databases">
        <title>Caerostris extrusa draft genome.</title>
        <authorList>
            <person name="Kono N."/>
            <person name="Arakawa K."/>
        </authorList>
    </citation>
    <scope>NUCLEOTIDE SEQUENCE [LARGE SCALE GENOMIC DNA]</scope>
</reference>
<gene>
    <name evidence="1" type="ORF">CEXT_488861</name>
</gene>
<accession>A0AAV4UNP0</accession>
<dbReference type="Proteomes" id="UP001054945">
    <property type="component" value="Unassembled WGS sequence"/>
</dbReference>